<evidence type="ECO:0000313" key="2">
    <source>
        <dbReference type="Proteomes" id="UP000271162"/>
    </source>
</evidence>
<dbReference type="EMBL" id="UYSL01022268">
    <property type="protein sequence ID" value="VDL80167.1"/>
    <property type="molecule type" value="Genomic_DNA"/>
</dbReference>
<reference evidence="1 2" key="2">
    <citation type="submission" date="2018-11" db="EMBL/GenBank/DDBJ databases">
        <authorList>
            <consortium name="Pathogen Informatics"/>
        </authorList>
    </citation>
    <scope>NUCLEOTIDE SEQUENCE [LARGE SCALE GENOMIC DNA]</scope>
</reference>
<dbReference type="Proteomes" id="UP000271162">
    <property type="component" value="Unassembled WGS sequence"/>
</dbReference>
<keyword evidence="2" id="KW-1185">Reference proteome</keyword>
<dbReference type="AlphaFoldDB" id="A0A0N4YI52"/>
<reference evidence="3" key="1">
    <citation type="submission" date="2017-02" db="UniProtKB">
        <authorList>
            <consortium name="WormBaseParasite"/>
        </authorList>
    </citation>
    <scope>IDENTIFICATION</scope>
</reference>
<sequence>MELPTSSDTVEESTLSHLHLTYRWAIEEAPPFKQTDLNALMACWRMPARAGKHDHITHCVDFARFFFARATDPVEEITKYTVRISGKHAKDATKIDLPPE</sequence>
<evidence type="ECO:0000313" key="3">
    <source>
        <dbReference type="WBParaSite" id="NBR_0001657401-mRNA-1"/>
    </source>
</evidence>
<dbReference type="WBParaSite" id="NBR_0001657401-mRNA-1">
    <property type="protein sequence ID" value="NBR_0001657401-mRNA-1"/>
    <property type="gene ID" value="NBR_0001657401"/>
</dbReference>
<accession>A0A0N4YI52</accession>
<protein>
    <submittedName>
        <fullName evidence="3">DUF982 domain-containing protein</fullName>
    </submittedName>
</protein>
<evidence type="ECO:0000313" key="1">
    <source>
        <dbReference type="EMBL" id="VDL80167.1"/>
    </source>
</evidence>
<proteinExistence type="predicted"/>
<organism evidence="3">
    <name type="scientific">Nippostrongylus brasiliensis</name>
    <name type="common">Rat hookworm</name>
    <dbReference type="NCBI Taxonomy" id="27835"/>
    <lineage>
        <taxon>Eukaryota</taxon>
        <taxon>Metazoa</taxon>
        <taxon>Ecdysozoa</taxon>
        <taxon>Nematoda</taxon>
        <taxon>Chromadorea</taxon>
        <taxon>Rhabditida</taxon>
        <taxon>Rhabditina</taxon>
        <taxon>Rhabditomorpha</taxon>
        <taxon>Strongyloidea</taxon>
        <taxon>Heligmosomidae</taxon>
        <taxon>Nippostrongylus</taxon>
    </lineage>
</organism>
<gene>
    <name evidence="1" type="ORF">NBR_LOCUS16572</name>
</gene>
<name>A0A0N4YI52_NIPBR</name>